<evidence type="ECO:0000313" key="7">
    <source>
        <dbReference type="EMBL" id="KGG21038.1"/>
    </source>
</evidence>
<dbReference type="GO" id="GO:0051082">
    <property type="term" value="F:unfolded protein binding"/>
    <property type="evidence" value="ECO:0007669"/>
    <property type="project" value="UniProtKB-UniRule"/>
</dbReference>
<name>A0A0A2C418_PROMR</name>
<reference evidence="8" key="1">
    <citation type="journal article" date="2014" name="Sci. Data">
        <title>Genomes of diverse isolates of the marine cyanobacterium Prochlorococcus.</title>
        <authorList>
            <person name="Biller S."/>
            <person name="Berube P."/>
            <person name="Thompson J."/>
            <person name="Kelly L."/>
            <person name="Roggensack S."/>
            <person name="Awad L."/>
            <person name="Roache-Johnson K."/>
            <person name="Ding H."/>
            <person name="Giovannoni S.J."/>
            <person name="Moore L.R."/>
            <person name="Chisholm S.W."/>
        </authorList>
    </citation>
    <scope>NUCLEOTIDE SEQUENCE [LARGE SCALE GENOMIC DNA]</scope>
    <source>
        <strain evidence="8">PAC1</strain>
    </source>
</reference>
<dbReference type="NCBIfam" id="NF009756">
    <property type="entry name" value="PRK13261.2-2"/>
    <property type="match status" value="1"/>
</dbReference>
<dbReference type="GO" id="GO:0016151">
    <property type="term" value="F:nickel cation binding"/>
    <property type="evidence" value="ECO:0007669"/>
    <property type="project" value="UniProtKB-UniRule"/>
</dbReference>
<dbReference type="AlphaFoldDB" id="A0A0A2C418"/>
<dbReference type="GO" id="GO:0065003">
    <property type="term" value="P:protein-containing complex assembly"/>
    <property type="evidence" value="ECO:0007669"/>
    <property type="project" value="InterPro"/>
</dbReference>
<dbReference type="GO" id="GO:0005737">
    <property type="term" value="C:cytoplasm"/>
    <property type="evidence" value="ECO:0007669"/>
    <property type="project" value="UniProtKB-SubCell"/>
</dbReference>
<dbReference type="InterPro" id="IPR007864">
    <property type="entry name" value="UreE_C_dom"/>
</dbReference>
<evidence type="ECO:0000256" key="1">
    <source>
        <dbReference type="ARBA" id="ARBA00004496"/>
    </source>
</evidence>
<protein>
    <recommendedName>
        <fullName evidence="5">Urease accessory protein UreE</fullName>
    </recommendedName>
</protein>
<evidence type="ECO:0000256" key="5">
    <source>
        <dbReference type="HAMAP-Rule" id="MF_00822"/>
    </source>
</evidence>
<dbReference type="InterPro" id="IPR012406">
    <property type="entry name" value="UreE"/>
</dbReference>
<dbReference type="PIRSF" id="PIRSF036402">
    <property type="entry name" value="Ureas_acces_UreE"/>
    <property type="match status" value="1"/>
</dbReference>
<dbReference type="GO" id="GO:0006457">
    <property type="term" value="P:protein folding"/>
    <property type="evidence" value="ECO:0007669"/>
    <property type="project" value="InterPro"/>
</dbReference>
<accession>A0A0A2C418</accession>
<dbReference type="EMBL" id="JNAX01000010">
    <property type="protein sequence ID" value="KGG21038.1"/>
    <property type="molecule type" value="Genomic_DNA"/>
</dbReference>
<keyword evidence="2 5" id="KW-0963">Cytoplasm</keyword>
<proteinExistence type="inferred from homology"/>
<feature type="domain" description="UreE urease accessory N-terminal" evidence="6">
    <location>
        <begin position="5"/>
        <end position="71"/>
    </location>
</feature>
<evidence type="ECO:0000256" key="4">
    <source>
        <dbReference type="ARBA" id="ARBA00023186"/>
    </source>
</evidence>
<dbReference type="InterPro" id="IPR036118">
    <property type="entry name" value="UreE_N_sf"/>
</dbReference>
<organism evidence="7 8">
    <name type="scientific">Prochlorococcus marinus str. PAC1</name>
    <dbReference type="NCBI Taxonomy" id="59924"/>
    <lineage>
        <taxon>Bacteria</taxon>
        <taxon>Bacillati</taxon>
        <taxon>Cyanobacteriota</taxon>
        <taxon>Cyanophyceae</taxon>
        <taxon>Synechococcales</taxon>
        <taxon>Prochlorococcaceae</taxon>
        <taxon>Prochlorococcus</taxon>
    </lineage>
</organism>
<gene>
    <name evidence="5" type="primary">ureE</name>
    <name evidence="7" type="ORF">EV03_0978</name>
</gene>
<evidence type="ECO:0000256" key="2">
    <source>
        <dbReference type="ARBA" id="ARBA00022490"/>
    </source>
</evidence>
<dbReference type="RefSeq" id="WP_036905676.1">
    <property type="nucleotide sequence ID" value="NZ_JNAX01000010.1"/>
</dbReference>
<comment type="subcellular location">
    <subcellularLocation>
        <location evidence="1 5">Cytoplasm</location>
    </subcellularLocation>
</comment>
<keyword evidence="3 5" id="KW-0533">Nickel</keyword>
<comment type="function">
    <text evidence="5">Involved in urease metallocenter assembly. Binds nickel. Probably functions as a nickel donor during metallocenter assembly.</text>
</comment>
<evidence type="ECO:0000256" key="3">
    <source>
        <dbReference type="ARBA" id="ARBA00022596"/>
    </source>
</evidence>
<keyword evidence="4 5" id="KW-0143">Chaperone</keyword>
<dbReference type="Gene3D" id="3.30.70.790">
    <property type="entry name" value="UreE, C-terminal domain"/>
    <property type="match status" value="1"/>
</dbReference>
<comment type="caution">
    <text evidence="7">The sequence shown here is derived from an EMBL/GenBank/DDBJ whole genome shotgun (WGS) entry which is preliminary data.</text>
</comment>
<evidence type="ECO:0000313" key="8">
    <source>
        <dbReference type="Proteomes" id="UP000030392"/>
    </source>
</evidence>
<dbReference type="HAMAP" id="MF_00822">
    <property type="entry name" value="UreE"/>
    <property type="match status" value="1"/>
</dbReference>
<dbReference type="InterPro" id="IPR004029">
    <property type="entry name" value="UreE_N"/>
</dbReference>
<dbReference type="Proteomes" id="UP000030392">
    <property type="component" value="Unassembled WGS sequence"/>
</dbReference>
<comment type="similarity">
    <text evidence="5">Belongs to the UreE family.</text>
</comment>
<dbReference type="GO" id="GO:0019627">
    <property type="term" value="P:urea metabolic process"/>
    <property type="evidence" value="ECO:0007669"/>
    <property type="project" value="InterPro"/>
</dbReference>
<dbReference type="SUPFAM" id="SSF69287">
    <property type="entry name" value="Urease metallochaperone UreE, N-terminal domain"/>
    <property type="match status" value="1"/>
</dbReference>
<dbReference type="Gene3D" id="2.60.260.20">
    <property type="entry name" value="Urease metallochaperone UreE, N-terminal domain"/>
    <property type="match status" value="1"/>
</dbReference>
<sequence>MSQELIYLTERISAQVIKNNLLLPLSAKERTQLRGKRSTLDGIDVILNLPRGGGRLIPGEVLKSENSKVFVSIVAAHEDVIRISSENRLKLLKAAYHLGNRHVEIELHDKELYLLNDVVMRKMLEGHGFEIESFQRPFSPEIGAYD</sequence>
<dbReference type="Pfam" id="PF05194">
    <property type="entry name" value="UreE_C"/>
    <property type="match status" value="1"/>
</dbReference>
<dbReference type="SUPFAM" id="SSF69737">
    <property type="entry name" value="Urease metallochaperone UreE, C-terminal domain"/>
    <property type="match status" value="1"/>
</dbReference>
<dbReference type="SMART" id="SM00988">
    <property type="entry name" value="UreE_N"/>
    <property type="match status" value="1"/>
</dbReference>
<evidence type="ECO:0000259" key="6">
    <source>
        <dbReference type="SMART" id="SM00988"/>
    </source>
</evidence>